<protein>
    <recommendedName>
        <fullName evidence="3">SCP domain-containing protein</fullName>
    </recommendedName>
</protein>
<evidence type="ECO:0000256" key="1">
    <source>
        <dbReference type="SAM" id="MobiDB-lite"/>
    </source>
</evidence>
<organism evidence="4 5">
    <name type="scientific">Cyclotella cryptica</name>
    <dbReference type="NCBI Taxonomy" id="29204"/>
    <lineage>
        <taxon>Eukaryota</taxon>
        <taxon>Sar</taxon>
        <taxon>Stramenopiles</taxon>
        <taxon>Ochrophyta</taxon>
        <taxon>Bacillariophyta</taxon>
        <taxon>Coscinodiscophyceae</taxon>
        <taxon>Thalassiosirophycidae</taxon>
        <taxon>Stephanodiscales</taxon>
        <taxon>Stephanodiscaceae</taxon>
        <taxon>Cyclotella</taxon>
    </lineage>
</organism>
<evidence type="ECO:0000256" key="2">
    <source>
        <dbReference type="SAM" id="Phobius"/>
    </source>
</evidence>
<dbReference type="EMBL" id="JABMIG020000033">
    <property type="protein sequence ID" value="KAL3800330.1"/>
    <property type="molecule type" value="Genomic_DNA"/>
</dbReference>
<reference evidence="4 5" key="1">
    <citation type="journal article" date="2020" name="G3 (Bethesda)">
        <title>Improved Reference Genome for Cyclotella cryptica CCMP332, a Model for Cell Wall Morphogenesis, Salinity Adaptation, and Lipid Production in Diatoms (Bacillariophyta).</title>
        <authorList>
            <person name="Roberts W.R."/>
            <person name="Downey K.M."/>
            <person name="Ruck E.C."/>
            <person name="Traller J.C."/>
            <person name="Alverson A.J."/>
        </authorList>
    </citation>
    <scope>NUCLEOTIDE SEQUENCE [LARGE SCALE GENOMIC DNA]</scope>
    <source>
        <strain evidence="4 5">CCMP332</strain>
    </source>
</reference>
<dbReference type="PANTHER" id="PTHR10334">
    <property type="entry name" value="CYSTEINE-RICH SECRETORY PROTEIN-RELATED"/>
    <property type="match status" value="1"/>
</dbReference>
<comment type="caution">
    <text evidence="4">The sequence shown here is derived from an EMBL/GenBank/DDBJ whole genome shotgun (WGS) entry which is preliminary data.</text>
</comment>
<keyword evidence="2" id="KW-1133">Transmembrane helix</keyword>
<accession>A0ABD3QJ76</accession>
<evidence type="ECO:0000313" key="4">
    <source>
        <dbReference type="EMBL" id="KAL3800330.1"/>
    </source>
</evidence>
<dbReference type="SMART" id="SM00198">
    <property type="entry name" value="SCP"/>
    <property type="match status" value="1"/>
</dbReference>
<dbReference type="SUPFAM" id="SSF55797">
    <property type="entry name" value="PR-1-like"/>
    <property type="match status" value="1"/>
</dbReference>
<keyword evidence="2" id="KW-0812">Transmembrane</keyword>
<dbReference type="Pfam" id="PF00188">
    <property type="entry name" value="CAP"/>
    <property type="match status" value="1"/>
</dbReference>
<feature type="domain" description="SCP" evidence="3">
    <location>
        <begin position="461"/>
        <end position="600"/>
    </location>
</feature>
<dbReference type="InterPro" id="IPR014044">
    <property type="entry name" value="CAP_dom"/>
</dbReference>
<proteinExistence type="predicted"/>
<dbReference type="InterPro" id="IPR035940">
    <property type="entry name" value="CAP_sf"/>
</dbReference>
<dbReference type="Gene3D" id="3.40.33.10">
    <property type="entry name" value="CAP"/>
    <property type="match status" value="1"/>
</dbReference>
<name>A0ABD3QJ76_9STRA</name>
<feature type="transmembrane region" description="Helical" evidence="2">
    <location>
        <begin position="33"/>
        <end position="51"/>
    </location>
</feature>
<keyword evidence="5" id="KW-1185">Reference proteome</keyword>
<dbReference type="InterPro" id="IPR001283">
    <property type="entry name" value="CRISP-related"/>
</dbReference>
<evidence type="ECO:0000313" key="5">
    <source>
        <dbReference type="Proteomes" id="UP001516023"/>
    </source>
</evidence>
<gene>
    <name evidence="4" type="ORF">HJC23_003626</name>
</gene>
<feature type="compositionally biased region" description="Low complexity" evidence="1">
    <location>
        <begin position="68"/>
        <end position="81"/>
    </location>
</feature>
<dbReference type="Proteomes" id="UP001516023">
    <property type="component" value="Unassembled WGS sequence"/>
</dbReference>
<keyword evidence="2" id="KW-0472">Membrane</keyword>
<evidence type="ECO:0000259" key="3">
    <source>
        <dbReference type="SMART" id="SM00198"/>
    </source>
</evidence>
<dbReference type="AlphaFoldDB" id="A0ABD3QJ76"/>
<sequence>MAPTRDIEEASDDIVVVDDEPTHRPCFSRKKKIMIAGINVMVVAVILGVFLSKSKTTVGSTNQLNEASSPYGTVSSSTSEVVESKEESTSTESSTSDNQGDNNADAASAPKKEVTGVSSITAYEGPLPAIVSSRISQLARVTCDPNEILTTLDLVTDGYAWETSWEIKRADGTELAFGPPTGQKYDRMTSYIGELCLPVGRNILVINDSAGDGLCCMYGKGKMMVRSNGETLVETGDEDFKTKEFPFDLFSTGDTGITVDSVASTVLAMATQPANTTTTPMATTTEMVLTTSSTTTASSTAATTTAVATTDAATTAAATTTAAIGTTTTTMAATTTSTSPSSGDYCVTIEVMTDKFSKSETAYAFSSKPTIQAVAPVVYISKAVGDLENEKLYTDTVCVPPGIYELYVEDSFRGLCCSGGQGYYDVKVDGVEILYGGNFATFSGDSVTHEIVVGQGPEMSDRDEEWLVAHNTRREPFHKAEGTVYKPLVWSSALATDAANWVDQVLTDCSTKRESGLVEGENLSFRKVGAPRTSEGPDSILNRWVDLKMGKSYPDNQSLTQAMWRATRYVGCSDKNITYADGSICYASICRYARAGNCAMGQYDDWKVPTLADRTVCGPVCPDDGCH</sequence>
<feature type="region of interest" description="Disordered" evidence="1">
    <location>
        <begin position="61"/>
        <end position="112"/>
    </location>
</feature>